<name>A0A7X8SIH3_9BACT</name>
<feature type="domain" description="Alginate export" evidence="2">
    <location>
        <begin position="25"/>
        <end position="388"/>
    </location>
</feature>
<sequence length="440" mass="49926">MLKRLLAILAILSFYGTTYGQDFSIDAQVKPRYEHRNGFGQLRPTDNNADRPADFVSQRTRIRMLFNDKSEKFRMGFSMQDVRTWGEIGNFDSKDNGNFNIHEAWGELLFTDAFSVKVGRQEISYDDQRIFGAVDWAQQARSHDAAIFKYEKGFKLHAGFAISTFGESNYYIENDGNAYKAMQYLWFHKDFENFKLSGLFLNNGVEQNTTNAATPQPADFETVYSQTLGAHGEWRPGKFGLNASFYYQFGKTGAAKQDISAYNALLELLFNANEKLGFIVGGEMLSGTAYDETETYMTFNPFYGTNHKFNGHMDYFYVGGRMPRGGLTDLYVGATYKFDKDWNVYGRYHYFASAATIADNNGNELDSGLGSEIDLIINYKFNKYITIQGGWSGMFATDSMVYSTAQNNAGDPNKFNNWGWMGLVIKPTLFTTKKKEVAAN</sequence>
<evidence type="ECO:0000313" key="3">
    <source>
        <dbReference type="EMBL" id="NLR90713.1"/>
    </source>
</evidence>
<dbReference type="AlphaFoldDB" id="A0A7X8SIH3"/>
<gene>
    <name evidence="3" type="ORF">HGP29_05830</name>
</gene>
<dbReference type="InterPro" id="IPR025388">
    <property type="entry name" value="Alginate_export_dom"/>
</dbReference>
<evidence type="ECO:0000313" key="4">
    <source>
        <dbReference type="Proteomes" id="UP000585050"/>
    </source>
</evidence>
<organism evidence="3 4">
    <name type="scientific">Flammeovirga agarivorans</name>
    <dbReference type="NCBI Taxonomy" id="2726742"/>
    <lineage>
        <taxon>Bacteria</taxon>
        <taxon>Pseudomonadati</taxon>
        <taxon>Bacteroidota</taxon>
        <taxon>Cytophagia</taxon>
        <taxon>Cytophagales</taxon>
        <taxon>Flammeovirgaceae</taxon>
        <taxon>Flammeovirga</taxon>
    </lineage>
</organism>
<dbReference type="SUPFAM" id="SSF56935">
    <property type="entry name" value="Porins"/>
    <property type="match status" value="1"/>
</dbReference>
<reference evidence="3 4" key="1">
    <citation type="submission" date="2020-04" db="EMBL/GenBank/DDBJ databases">
        <title>Flammeovirga sp. SR4, a novel species isolated from seawater.</title>
        <authorList>
            <person name="Wang X."/>
        </authorList>
    </citation>
    <scope>NUCLEOTIDE SEQUENCE [LARGE SCALE GENOMIC DNA]</scope>
    <source>
        <strain evidence="3 4">SR4</strain>
    </source>
</reference>
<dbReference type="EMBL" id="JABAIL010000002">
    <property type="protein sequence ID" value="NLR90713.1"/>
    <property type="molecule type" value="Genomic_DNA"/>
</dbReference>
<dbReference type="RefSeq" id="WP_168881430.1">
    <property type="nucleotide sequence ID" value="NZ_JABAIL010000002.1"/>
</dbReference>
<dbReference type="Pfam" id="PF13372">
    <property type="entry name" value="Alginate_exp"/>
    <property type="match status" value="1"/>
</dbReference>
<dbReference type="Proteomes" id="UP000585050">
    <property type="component" value="Unassembled WGS sequence"/>
</dbReference>
<comment type="caution">
    <text evidence="3">The sequence shown here is derived from an EMBL/GenBank/DDBJ whole genome shotgun (WGS) entry which is preliminary data.</text>
</comment>
<feature type="signal peptide" evidence="1">
    <location>
        <begin position="1"/>
        <end position="20"/>
    </location>
</feature>
<evidence type="ECO:0000259" key="2">
    <source>
        <dbReference type="Pfam" id="PF13372"/>
    </source>
</evidence>
<proteinExistence type="predicted"/>
<evidence type="ECO:0000256" key="1">
    <source>
        <dbReference type="SAM" id="SignalP"/>
    </source>
</evidence>
<keyword evidence="4" id="KW-1185">Reference proteome</keyword>
<feature type="chain" id="PRO_5031341122" evidence="1">
    <location>
        <begin position="21"/>
        <end position="440"/>
    </location>
</feature>
<accession>A0A7X8SIH3</accession>
<keyword evidence="1" id="KW-0732">Signal</keyword>
<protein>
    <submittedName>
        <fullName evidence="3">Alginate export family protein</fullName>
    </submittedName>
</protein>